<evidence type="ECO:0000313" key="4">
    <source>
        <dbReference type="Proteomes" id="UP001156690"/>
    </source>
</evidence>
<dbReference type="Gene3D" id="3.60.15.10">
    <property type="entry name" value="Ribonuclease Z/Hydroxyacylglutathione hydrolase-like"/>
    <property type="match status" value="1"/>
</dbReference>
<dbReference type="Pfam" id="PF00753">
    <property type="entry name" value="Lactamase_B"/>
    <property type="match status" value="1"/>
</dbReference>
<reference evidence="4" key="1">
    <citation type="journal article" date="2019" name="Int. J. Syst. Evol. Microbiol.">
        <title>The Global Catalogue of Microorganisms (GCM) 10K type strain sequencing project: providing services to taxonomists for standard genome sequencing and annotation.</title>
        <authorList>
            <consortium name="The Broad Institute Genomics Platform"/>
            <consortium name="The Broad Institute Genome Sequencing Center for Infectious Disease"/>
            <person name="Wu L."/>
            <person name="Ma J."/>
        </authorList>
    </citation>
    <scope>NUCLEOTIDE SEQUENCE [LARGE SCALE GENOMIC DNA]</scope>
    <source>
        <strain evidence="4">NBRC 15640</strain>
    </source>
</reference>
<sequence length="296" mass="32325">MMKQQLLATSILLASVSFGANAELELIGDTKPLQLHVFNAGEDSFNVKSVLVTGEKEAVLIDGLFKQSDAHRLVADILDLGKELKTVYVSHSDPDYYFGLEVIKEAFPNAKIVSTESTANAIAKKLNGKLSVWGPQLGMNAPSHPVIPSVLDGNEILLEGHKLSIEGLDKEYKARSYVWIPEIKAVVGGINVAGGEHVWMADTPTPASRDLWKQALKSIKDLKPEVVVPGHATKGVEFSMSSVDFTQQYLNHFEKAVGSSKDSKEVIAKMDKQYPEFGKGFTLELGSQVAMGERTW</sequence>
<dbReference type="InterPro" id="IPR036866">
    <property type="entry name" value="RibonucZ/Hydroxyglut_hydro"/>
</dbReference>
<protein>
    <submittedName>
        <fullName evidence="3">MBL fold metallo-hydrolase</fullName>
    </submittedName>
</protein>
<accession>A0AAV5NQE1</accession>
<dbReference type="AlphaFoldDB" id="A0AAV5NQE1"/>
<name>A0AAV5NQE1_9VIBR</name>
<dbReference type="RefSeq" id="WP_224055901.1">
    <property type="nucleotide sequence ID" value="NZ_AP025145.1"/>
</dbReference>
<proteinExistence type="predicted"/>
<keyword evidence="1" id="KW-0732">Signal</keyword>
<dbReference type="EMBL" id="BSNX01000019">
    <property type="protein sequence ID" value="GLQ72650.1"/>
    <property type="molecule type" value="Genomic_DNA"/>
</dbReference>
<feature type="signal peptide" evidence="1">
    <location>
        <begin position="1"/>
        <end position="22"/>
    </location>
</feature>
<dbReference type="CDD" id="cd07739">
    <property type="entry name" value="metallo-hydrolase-like_MBL-fold"/>
    <property type="match status" value="1"/>
</dbReference>
<dbReference type="InterPro" id="IPR001279">
    <property type="entry name" value="Metallo-B-lactamas"/>
</dbReference>
<feature type="chain" id="PRO_5043394538" evidence="1">
    <location>
        <begin position="23"/>
        <end position="296"/>
    </location>
</feature>
<evidence type="ECO:0000313" key="3">
    <source>
        <dbReference type="EMBL" id="GLQ72650.1"/>
    </source>
</evidence>
<organism evidence="3 4">
    <name type="scientific">Vibrio penaeicida</name>
    <dbReference type="NCBI Taxonomy" id="104609"/>
    <lineage>
        <taxon>Bacteria</taxon>
        <taxon>Pseudomonadati</taxon>
        <taxon>Pseudomonadota</taxon>
        <taxon>Gammaproteobacteria</taxon>
        <taxon>Vibrionales</taxon>
        <taxon>Vibrionaceae</taxon>
        <taxon>Vibrio</taxon>
    </lineage>
</organism>
<comment type="caution">
    <text evidence="3">The sequence shown here is derived from an EMBL/GenBank/DDBJ whole genome shotgun (WGS) entry which is preliminary data.</text>
</comment>
<dbReference type="PANTHER" id="PTHR42951:SF14">
    <property type="entry name" value="METALLO-BETA-LACTAMASE SUPERFAMILY PROTEIN"/>
    <property type="match status" value="1"/>
</dbReference>
<dbReference type="PANTHER" id="PTHR42951">
    <property type="entry name" value="METALLO-BETA-LACTAMASE DOMAIN-CONTAINING"/>
    <property type="match status" value="1"/>
</dbReference>
<feature type="domain" description="Metallo-beta-lactamase" evidence="2">
    <location>
        <begin position="46"/>
        <end position="231"/>
    </location>
</feature>
<evidence type="ECO:0000259" key="2">
    <source>
        <dbReference type="SMART" id="SM00849"/>
    </source>
</evidence>
<gene>
    <name evidence="3" type="ORF">GCM10007932_20100</name>
</gene>
<dbReference type="SUPFAM" id="SSF56281">
    <property type="entry name" value="Metallo-hydrolase/oxidoreductase"/>
    <property type="match status" value="1"/>
</dbReference>
<dbReference type="SMART" id="SM00849">
    <property type="entry name" value="Lactamase_B"/>
    <property type="match status" value="1"/>
</dbReference>
<dbReference type="InterPro" id="IPR050855">
    <property type="entry name" value="NDM-1-like"/>
</dbReference>
<keyword evidence="4" id="KW-1185">Reference proteome</keyword>
<dbReference type="Proteomes" id="UP001156690">
    <property type="component" value="Unassembled WGS sequence"/>
</dbReference>
<evidence type="ECO:0000256" key="1">
    <source>
        <dbReference type="SAM" id="SignalP"/>
    </source>
</evidence>